<feature type="domain" description="WCX" evidence="2">
    <location>
        <begin position="239"/>
        <end position="315"/>
    </location>
</feature>
<dbReference type="Pfam" id="PF13280">
    <property type="entry name" value="WYL"/>
    <property type="match status" value="1"/>
</dbReference>
<proteinExistence type="predicted"/>
<evidence type="ECO:0000259" key="2">
    <source>
        <dbReference type="Pfam" id="PF25583"/>
    </source>
</evidence>
<evidence type="ECO:0000313" key="4">
    <source>
        <dbReference type="Proteomes" id="UP000198555"/>
    </source>
</evidence>
<feature type="domain" description="WYL" evidence="1">
    <location>
        <begin position="121"/>
        <end position="209"/>
    </location>
</feature>
<dbReference type="EMBL" id="FNWX01000060">
    <property type="protein sequence ID" value="SEH94828.1"/>
    <property type="molecule type" value="Genomic_DNA"/>
</dbReference>
<reference evidence="4" key="1">
    <citation type="submission" date="2016-10" db="EMBL/GenBank/DDBJ databases">
        <authorList>
            <person name="Varghese N."/>
            <person name="Submissions S."/>
        </authorList>
    </citation>
    <scope>NUCLEOTIDE SEQUENCE [LARGE SCALE GENOMIC DNA]</scope>
    <source>
        <strain evidence="4">DSM 19326</strain>
    </source>
</reference>
<dbReference type="RefSeq" id="WP_089771031.1">
    <property type="nucleotide sequence ID" value="NZ_FNWX01000060.1"/>
</dbReference>
<dbReference type="PANTHER" id="PTHR34580:SF9">
    <property type="entry name" value="SLL5097 PROTEIN"/>
    <property type="match status" value="1"/>
</dbReference>
<dbReference type="GO" id="GO:0003677">
    <property type="term" value="F:DNA binding"/>
    <property type="evidence" value="ECO:0007669"/>
    <property type="project" value="UniProtKB-KW"/>
</dbReference>
<dbReference type="STRING" id="420404.SAMN05421793_16015"/>
<keyword evidence="3" id="KW-0238">DNA-binding</keyword>
<sequence>MAKLEQIQRLLYIAEQLKSKPNGITYEETKKFLEKKFEEKGFELKFSEKTFNRDRNLIAEILGLESKYQKTLGTFALNKEELNPESTSTLDDILVIEAYRKSKKNSKIVLFEKREPKGLHHFHDCIDAIKSHRVVSFTYQKYIENQPEKRVVVPYALKKSQNRWYLLATDFSPENKKPLRIFLSSDEKPDFEKPKIKSFGLDRISDAEVHHTRQLRFEKVLEDSFKHSFGVSSTLNETPQEIILSFTPRQGKYVKSLPLHHSQEILKEDERELRIKLKLFPTFDFTQEILSHGANVTVISPESFRDEIAKAISEIYKKYN</sequence>
<dbReference type="InterPro" id="IPR057727">
    <property type="entry name" value="WCX_dom"/>
</dbReference>
<organism evidence="3 4">
    <name type="scientific">Epilithonimonas hominis</name>
    <dbReference type="NCBI Taxonomy" id="420404"/>
    <lineage>
        <taxon>Bacteria</taxon>
        <taxon>Pseudomonadati</taxon>
        <taxon>Bacteroidota</taxon>
        <taxon>Flavobacteriia</taxon>
        <taxon>Flavobacteriales</taxon>
        <taxon>Weeksellaceae</taxon>
        <taxon>Chryseobacterium group</taxon>
        <taxon>Epilithonimonas</taxon>
    </lineage>
</organism>
<gene>
    <name evidence="3" type="ORF">SAMN05421793_16015</name>
</gene>
<dbReference type="Pfam" id="PF25583">
    <property type="entry name" value="WCX"/>
    <property type="match status" value="1"/>
</dbReference>
<dbReference type="InterPro" id="IPR051534">
    <property type="entry name" value="CBASS_pafABC_assoc_protein"/>
</dbReference>
<name>A0A1H6M104_9FLAO</name>
<evidence type="ECO:0000313" key="3">
    <source>
        <dbReference type="EMBL" id="SEH94828.1"/>
    </source>
</evidence>
<dbReference type="InterPro" id="IPR026881">
    <property type="entry name" value="WYL_dom"/>
</dbReference>
<accession>A0A1H6M104</accession>
<keyword evidence="4" id="KW-1185">Reference proteome</keyword>
<evidence type="ECO:0000259" key="1">
    <source>
        <dbReference type="Pfam" id="PF13280"/>
    </source>
</evidence>
<dbReference type="AlphaFoldDB" id="A0A1H6M104"/>
<protein>
    <submittedName>
        <fullName evidence="3">Predicted DNA-binding transcriptional regulator YafY, contains an HTH and WYL domains</fullName>
    </submittedName>
</protein>
<dbReference type="Proteomes" id="UP000198555">
    <property type="component" value="Unassembled WGS sequence"/>
</dbReference>
<dbReference type="PROSITE" id="PS52050">
    <property type="entry name" value="WYL"/>
    <property type="match status" value="1"/>
</dbReference>
<dbReference type="PANTHER" id="PTHR34580">
    <property type="match status" value="1"/>
</dbReference>